<evidence type="ECO:0000313" key="3">
    <source>
        <dbReference type="Proteomes" id="UP000019373"/>
    </source>
</evidence>
<evidence type="ECO:0000313" key="2">
    <source>
        <dbReference type="EMBL" id="ERF68701.1"/>
    </source>
</evidence>
<feature type="region of interest" description="Disordered" evidence="1">
    <location>
        <begin position="1"/>
        <end position="42"/>
    </location>
</feature>
<dbReference type="HOGENOM" id="CLU_527872_0_0_1"/>
<protein>
    <recommendedName>
        <fullName evidence="4">Clr5 domain-containing protein</fullName>
    </recommendedName>
</protein>
<name>U1GAK1_ENDPU</name>
<sequence>MSCQFRPLLSRPTTQAQPFPPTRNPSITPELQQSTKKSKSLGEATKVIEERCGFKASVRLWKDKVREWGLEKNLSASDMKTLVAKQNERLERFIKRQADRTDYPSPSVPTPFGVTYHTPQNIVSPESFCDGINDTLASEFLHHYTGVSLITSLRVHAENISQPLSLPAGTACQVHQRADQAVVYSGSFSNTQRAQEILRHSHNLGVVLHNLLEDPRSTALWPETPASSDTSRAPLFWVEWPHLHAASNAKLQHLTGQLKHSHICRELLAHSPQDRLDWVKNWQQMPDVDGLKVAKLATSLFGDPSIPYRGARFFTLWIKFKATSKQDHPMLLRLSLGNDLEQRTRDCNYCHSAFMLLDFVDRTGAVKLNVSLASSPFRRMFSSSKEYLKIFNVNTMTKRAQWSDLTYLHQGWSSFYACGRSFGASKKSFIPCEPECGSQGIEGQISRLAIWIADPKEFEDDTDFDDTDFDDTDFDDTDFDDTDFDDTHRLWTLTTQTLTTQTLTTQTLTTQTLTLG</sequence>
<dbReference type="GeneID" id="19240710"/>
<feature type="compositionally biased region" description="Polar residues" evidence="1">
    <location>
        <begin position="24"/>
        <end position="35"/>
    </location>
</feature>
<dbReference type="EMBL" id="KE721500">
    <property type="protein sequence ID" value="ERF68701.1"/>
    <property type="molecule type" value="Genomic_DNA"/>
</dbReference>
<organism evidence="2 3">
    <name type="scientific">Endocarpon pusillum (strain Z07020 / HMAS-L-300199)</name>
    <name type="common">Lichen-forming fungus</name>
    <dbReference type="NCBI Taxonomy" id="1263415"/>
    <lineage>
        <taxon>Eukaryota</taxon>
        <taxon>Fungi</taxon>
        <taxon>Dikarya</taxon>
        <taxon>Ascomycota</taxon>
        <taxon>Pezizomycotina</taxon>
        <taxon>Eurotiomycetes</taxon>
        <taxon>Chaetothyriomycetidae</taxon>
        <taxon>Verrucariales</taxon>
        <taxon>Verrucariaceae</taxon>
        <taxon>Endocarpon</taxon>
    </lineage>
</organism>
<reference evidence="3" key="1">
    <citation type="journal article" date="2014" name="BMC Genomics">
        <title>Genome characteristics reveal the impact of lichenization on lichen-forming fungus Endocarpon pusillum Hedwig (Verrucariales, Ascomycota).</title>
        <authorList>
            <person name="Wang Y.-Y."/>
            <person name="Liu B."/>
            <person name="Zhang X.-Y."/>
            <person name="Zhou Q.-M."/>
            <person name="Zhang T."/>
            <person name="Li H."/>
            <person name="Yu Y.-F."/>
            <person name="Zhang X.-L."/>
            <person name="Hao X.-Y."/>
            <person name="Wang M."/>
            <person name="Wang L."/>
            <person name="Wei J.-C."/>
        </authorList>
    </citation>
    <scope>NUCLEOTIDE SEQUENCE [LARGE SCALE GENOMIC DNA]</scope>
    <source>
        <strain evidence="3">Z07020 / HMAS-L-300199</strain>
    </source>
</reference>
<dbReference type="Proteomes" id="UP000019373">
    <property type="component" value="Unassembled WGS sequence"/>
</dbReference>
<accession>U1GAK1</accession>
<gene>
    <name evidence="2" type="ORF">EPUS_05762</name>
</gene>
<evidence type="ECO:0008006" key="4">
    <source>
        <dbReference type="Google" id="ProtNLM"/>
    </source>
</evidence>
<keyword evidence="3" id="KW-1185">Reference proteome</keyword>
<dbReference type="RefSeq" id="XP_007805685.1">
    <property type="nucleotide sequence ID" value="XM_007807494.1"/>
</dbReference>
<proteinExistence type="predicted"/>
<evidence type="ECO:0000256" key="1">
    <source>
        <dbReference type="SAM" id="MobiDB-lite"/>
    </source>
</evidence>
<dbReference type="AlphaFoldDB" id="U1GAK1"/>
<dbReference type="OrthoDB" id="5986190at2759"/>